<accession>A0AAN1X9V5</accession>
<dbReference type="PANTHER" id="PTHR34406:SF1">
    <property type="entry name" value="PROTEIN YCEI"/>
    <property type="match status" value="1"/>
</dbReference>
<name>A0AAN1X9V5_9PROT</name>
<dbReference type="InterPro" id="IPR007372">
    <property type="entry name" value="Lipid/polyisoprenoid-bd_YceI"/>
</dbReference>
<gene>
    <name evidence="3" type="ORF">MIZ01_1139</name>
</gene>
<dbReference type="SMART" id="SM00867">
    <property type="entry name" value="YceI"/>
    <property type="match status" value="1"/>
</dbReference>
<reference evidence="3 4" key="1">
    <citation type="journal article" date="2022" name="Int. J. Syst. Evol. Microbiol.">
        <title>&lt;i&gt;Sideroxyarcus emersonii&lt;/i&gt; gen. nov. sp. nov., a neutrophilic, microaerobic iron- and thiosulfate-oxidizing bacterium isolated from iron-rich wetland sediment.</title>
        <authorList>
            <person name="Kato S."/>
            <person name="Itoh T."/>
            <person name="Iino T."/>
            <person name="Ohkuma M."/>
        </authorList>
    </citation>
    <scope>NUCLEOTIDE SEQUENCE [LARGE SCALE GENOMIC DNA]</scope>
    <source>
        <strain evidence="3 4">MIZ01</strain>
    </source>
</reference>
<dbReference type="EMBL" id="AP023423">
    <property type="protein sequence ID" value="BCK87361.1"/>
    <property type="molecule type" value="Genomic_DNA"/>
</dbReference>
<evidence type="ECO:0000256" key="1">
    <source>
        <dbReference type="SAM" id="SignalP"/>
    </source>
</evidence>
<keyword evidence="4" id="KW-1185">Reference proteome</keyword>
<dbReference type="KEGG" id="seme:MIZ01_1139"/>
<dbReference type="PANTHER" id="PTHR34406">
    <property type="entry name" value="PROTEIN YCEI"/>
    <property type="match status" value="1"/>
</dbReference>
<dbReference type="AlphaFoldDB" id="A0AAN1X9V5"/>
<sequence length="188" mass="20483">MNKLVALALAASMSSVAYAASETYVIDTNHTKPRFEYSHFGYSNQVSRFDTVKGTITLDRAAKTGAVDVEIDAKSVDTGYALFNEHIQGEDFFDTAKYPTITFKSTKVKFDGDKVAAVDGNLTIKGITKPVTLTVTSMMCMPHPMAKKDACGANVTAQVKRSEFNMAKYVPYVGDDVTLSIPVESIKQ</sequence>
<evidence type="ECO:0000313" key="4">
    <source>
        <dbReference type="Proteomes" id="UP001320326"/>
    </source>
</evidence>
<dbReference type="RefSeq" id="WP_237248478.1">
    <property type="nucleotide sequence ID" value="NZ_AP023423.1"/>
</dbReference>
<keyword evidence="1" id="KW-0732">Signal</keyword>
<dbReference type="InterPro" id="IPR036761">
    <property type="entry name" value="TTHA0802/YceI-like_sf"/>
</dbReference>
<dbReference type="Proteomes" id="UP001320326">
    <property type="component" value="Chromosome"/>
</dbReference>
<evidence type="ECO:0000313" key="3">
    <source>
        <dbReference type="EMBL" id="BCK87361.1"/>
    </source>
</evidence>
<dbReference type="Gene3D" id="2.40.128.110">
    <property type="entry name" value="Lipid/polyisoprenoid-binding, YceI-like"/>
    <property type="match status" value="1"/>
</dbReference>
<feature type="signal peptide" evidence="1">
    <location>
        <begin position="1"/>
        <end position="19"/>
    </location>
</feature>
<proteinExistence type="predicted"/>
<protein>
    <submittedName>
        <fullName evidence="3">Protein YceI</fullName>
    </submittedName>
</protein>
<feature type="chain" id="PRO_5042839787" evidence="1">
    <location>
        <begin position="20"/>
        <end position="188"/>
    </location>
</feature>
<dbReference type="SUPFAM" id="SSF101874">
    <property type="entry name" value="YceI-like"/>
    <property type="match status" value="1"/>
</dbReference>
<dbReference type="Pfam" id="PF04264">
    <property type="entry name" value="YceI"/>
    <property type="match status" value="1"/>
</dbReference>
<feature type="domain" description="Lipid/polyisoprenoid-binding YceI-like" evidence="2">
    <location>
        <begin position="23"/>
        <end position="186"/>
    </location>
</feature>
<organism evidence="3 4">
    <name type="scientific">Sideroxyarcus emersonii</name>
    <dbReference type="NCBI Taxonomy" id="2764705"/>
    <lineage>
        <taxon>Bacteria</taxon>
        <taxon>Pseudomonadati</taxon>
        <taxon>Pseudomonadota</taxon>
        <taxon>Betaproteobacteria</taxon>
        <taxon>Nitrosomonadales</taxon>
        <taxon>Gallionellaceae</taxon>
        <taxon>Sideroxyarcus</taxon>
    </lineage>
</organism>
<evidence type="ECO:0000259" key="2">
    <source>
        <dbReference type="SMART" id="SM00867"/>
    </source>
</evidence>